<sequence>MERIERAGSEFCAIGAPEPLCLYSEKQHFLNMINNDDTFDSVLINRISEKSKIKYEETFLHVSLILLTIMPVVFYFAIARIVCQQLEKKTFVNFVWRFIIEFVIIVVPTVLFVNVFNDYVGFVMILFGLCVLLKLYLNYKRQTFENHWYDLGGSRPYVLTLVRAIINLLTVLCILAVDFTCFPKIFRKSRTYGAGLMDVGIGLFIFAMGAVSRPPTKFAHYKRLMFTVLPLLVLGTLRTVIIIHINYSQDEHEYGQHMNAFFTLGLTKLFGGGLSGLAKHGWAHVAIGVVITIIHESSLQFFISEYVMNGDIARDTLVRANREGIFSLPGFVAIYLISIYIGQTLRVSDGLVSHKVLFNKLKAFGITSVGLWLLVIACIYSISIARVTCNLGYIAWIFAITLTMIFIAMVVFHLVLNVSWTTRDAKSPHESFTFTEPLLAATAGSRISTNILPTLVEAVNKNGLTFFLLANVLTGAINIYLEPSERYYKESIFILTMYMLISIGFVQLLYRFNIRLA</sequence>
<gene>
    <name evidence="6" type="primary">GWT1</name>
    <name evidence="6" type="ORF">g.9231</name>
</gene>
<evidence type="ECO:0000256" key="1">
    <source>
        <dbReference type="ARBA" id="ARBA00004141"/>
    </source>
</evidence>
<feature type="transmembrane region" description="Helical" evidence="5">
    <location>
        <begin position="493"/>
        <end position="512"/>
    </location>
</feature>
<comment type="function">
    <text evidence="5">A acetyltransferase, which acetylates the inositol ring of phosphatidylinositol during biosynthesis of GPI-anchor.</text>
</comment>
<dbReference type="GO" id="GO:0005789">
    <property type="term" value="C:endoplasmic reticulum membrane"/>
    <property type="evidence" value="ECO:0007669"/>
    <property type="project" value="UniProtKB-SubCell"/>
</dbReference>
<dbReference type="EC" id="2.3.-.-" evidence="5"/>
<comment type="subcellular location">
    <subcellularLocation>
        <location evidence="5">Endoplasmic reticulum membrane</location>
        <topology evidence="5">Multi-pass membrane protein</topology>
    </subcellularLocation>
    <subcellularLocation>
        <location evidence="1">Membrane</location>
        <topology evidence="1">Multi-pass membrane protein</topology>
    </subcellularLocation>
</comment>
<dbReference type="EMBL" id="GBXI01015489">
    <property type="protein sequence ID" value="JAC98802.1"/>
    <property type="molecule type" value="Transcribed_RNA"/>
</dbReference>
<dbReference type="UniPathway" id="UPA00196"/>
<keyword evidence="5" id="KW-0256">Endoplasmic reticulum</keyword>
<evidence type="ECO:0000256" key="5">
    <source>
        <dbReference type="RuleBase" id="RU280819"/>
    </source>
</evidence>
<keyword evidence="3 5" id="KW-1133">Transmembrane helix</keyword>
<dbReference type="OrthoDB" id="15270at2759"/>
<comment type="pathway">
    <text evidence="5">Glycolipid biosynthesis; glycosylphosphatidylinositol-anchor biosynthesis.</text>
</comment>
<comment type="similarity">
    <text evidence="5">Belongs to the PIGW family.</text>
</comment>
<evidence type="ECO:0000256" key="4">
    <source>
        <dbReference type="ARBA" id="ARBA00023136"/>
    </source>
</evidence>
<dbReference type="PIRSF" id="PIRSF017321">
    <property type="entry name" value="GWT1"/>
    <property type="match status" value="1"/>
</dbReference>
<dbReference type="AlphaFoldDB" id="A0A0A1WKC2"/>
<protein>
    <recommendedName>
        <fullName evidence="5">Phosphatidylinositol-glycan biosynthesis class W protein</fullName>
        <ecNumber evidence="5">2.3.-.-</ecNumber>
    </recommendedName>
</protein>
<dbReference type="GeneID" id="105217017"/>
<feature type="transmembrane region" description="Helical" evidence="5">
    <location>
        <begin position="282"/>
        <end position="303"/>
    </location>
</feature>
<keyword evidence="2 5" id="KW-0812">Transmembrane</keyword>
<dbReference type="PANTHER" id="PTHR20661:SF0">
    <property type="entry name" value="PHOSPHATIDYLINOSITOL-GLYCAN BIOSYNTHESIS CLASS W PROTEIN"/>
    <property type="match status" value="1"/>
</dbReference>
<dbReference type="InterPro" id="IPR009447">
    <property type="entry name" value="PIGW/GWT1"/>
</dbReference>
<feature type="transmembrane region" description="Helical" evidence="5">
    <location>
        <begin position="59"/>
        <end position="82"/>
    </location>
</feature>
<organism evidence="6">
    <name type="scientific">Zeugodacus cucurbitae</name>
    <name type="common">Melon fruit fly</name>
    <name type="synonym">Bactrocera cucurbitae</name>
    <dbReference type="NCBI Taxonomy" id="28588"/>
    <lineage>
        <taxon>Eukaryota</taxon>
        <taxon>Metazoa</taxon>
        <taxon>Ecdysozoa</taxon>
        <taxon>Arthropoda</taxon>
        <taxon>Hexapoda</taxon>
        <taxon>Insecta</taxon>
        <taxon>Pterygota</taxon>
        <taxon>Neoptera</taxon>
        <taxon>Endopterygota</taxon>
        <taxon>Diptera</taxon>
        <taxon>Brachycera</taxon>
        <taxon>Muscomorpha</taxon>
        <taxon>Tephritoidea</taxon>
        <taxon>Tephritidae</taxon>
        <taxon>Zeugodacus</taxon>
        <taxon>Zeugodacus</taxon>
    </lineage>
</organism>
<dbReference type="PANTHER" id="PTHR20661">
    <property type="entry name" value="PHOSPHATIDYLINOSITOL-GLYCAN BIOSYNTHESIS CLASS W PROTEIN"/>
    <property type="match status" value="1"/>
</dbReference>
<evidence type="ECO:0000256" key="2">
    <source>
        <dbReference type="ARBA" id="ARBA00022692"/>
    </source>
</evidence>
<feature type="transmembrane region" description="Helical" evidence="5">
    <location>
        <begin position="324"/>
        <end position="343"/>
    </location>
</feature>
<keyword evidence="5" id="KW-0337">GPI-anchor biosynthesis</keyword>
<keyword evidence="5" id="KW-0012">Acyltransferase</keyword>
<dbReference type="Pfam" id="PF06423">
    <property type="entry name" value="GWT1"/>
    <property type="match status" value="1"/>
</dbReference>
<dbReference type="GO" id="GO:0006506">
    <property type="term" value="P:GPI anchor biosynthetic process"/>
    <property type="evidence" value="ECO:0007669"/>
    <property type="project" value="UniProtKB-UniPathway"/>
</dbReference>
<feature type="transmembrane region" description="Helical" evidence="5">
    <location>
        <begin position="119"/>
        <end position="137"/>
    </location>
</feature>
<evidence type="ECO:0000313" key="6">
    <source>
        <dbReference type="EMBL" id="JAC98802.1"/>
    </source>
</evidence>
<evidence type="ECO:0000256" key="3">
    <source>
        <dbReference type="ARBA" id="ARBA00022989"/>
    </source>
</evidence>
<reference evidence="6" key="1">
    <citation type="submission" date="2014-11" db="EMBL/GenBank/DDBJ databases">
        <authorList>
            <person name="Geib S."/>
        </authorList>
    </citation>
    <scope>NUCLEOTIDE SEQUENCE</scope>
</reference>
<feature type="transmembrane region" description="Helical" evidence="5">
    <location>
        <begin position="157"/>
        <end position="177"/>
    </location>
</feature>
<feature type="transmembrane region" description="Helical" evidence="5">
    <location>
        <begin position="192"/>
        <end position="212"/>
    </location>
</feature>
<feature type="transmembrane region" description="Helical" evidence="5">
    <location>
        <begin position="94"/>
        <end position="113"/>
    </location>
</feature>
<feature type="transmembrane region" description="Helical" evidence="5">
    <location>
        <begin position="463"/>
        <end position="481"/>
    </location>
</feature>
<dbReference type="GO" id="GO:0072659">
    <property type="term" value="P:protein localization to plasma membrane"/>
    <property type="evidence" value="ECO:0007669"/>
    <property type="project" value="TreeGrafter"/>
</dbReference>
<proteinExistence type="inferred from homology"/>
<name>A0A0A1WKC2_ZEUCU</name>
<feature type="transmembrane region" description="Helical" evidence="5">
    <location>
        <begin position="224"/>
        <end position="245"/>
    </location>
</feature>
<keyword evidence="5" id="KW-0808">Transferase</keyword>
<accession>A0A0A1WKC2</accession>
<keyword evidence="4 5" id="KW-0472">Membrane</keyword>
<reference evidence="6" key="2">
    <citation type="journal article" date="2015" name="Gigascience">
        <title>Reconstructing a comprehensive transcriptome assembly of a white-pupal translocated strain of the pest fruit fly Bactrocera cucurbitae.</title>
        <authorList>
            <person name="Sim S.B."/>
            <person name="Calla B."/>
            <person name="Hall B."/>
            <person name="DeRego T."/>
            <person name="Geib S.M."/>
        </authorList>
    </citation>
    <scope>NUCLEOTIDE SEQUENCE</scope>
</reference>
<dbReference type="GO" id="GO:0032216">
    <property type="term" value="F:glucosaminyl-phosphatidylinositol O-acyltransferase activity"/>
    <property type="evidence" value="ECO:0007669"/>
    <property type="project" value="TreeGrafter"/>
</dbReference>
<feature type="transmembrane region" description="Helical" evidence="5">
    <location>
        <begin position="363"/>
        <end position="382"/>
    </location>
</feature>
<feature type="transmembrane region" description="Helical" evidence="5">
    <location>
        <begin position="394"/>
        <end position="416"/>
    </location>
</feature>